<dbReference type="InterPro" id="IPR026033">
    <property type="entry name" value="Azg-like_bact_archaea"/>
</dbReference>
<accession>A0A1M5V8R9</accession>
<feature type="transmembrane region" description="Helical" evidence="9">
    <location>
        <begin position="292"/>
        <end position="315"/>
    </location>
</feature>
<dbReference type="RefSeq" id="WP_073197130.1">
    <property type="nucleotide sequence ID" value="NZ_FQXO01000052.1"/>
</dbReference>
<evidence type="ECO:0000313" key="10">
    <source>
        <dbReference type="EMBL" id="SHH71662.1"/>
    </source>
</evidence>
<reference evidence="11" key="1">
    <citation type="submission" date="2016-11" db="EMBL/GenBank/DDBJ databases">
        <authorList>
            <person name="Varghese N."/>
            <person name="Submissions S."/>
        </authorList>
    </citation>
    <scope>NUCLEOTIDE SEQUENCE [LARGE SCALE GENOMIC DNA]</scope>
    <source>
        <strain evidence="11">DSM 13643</strain>
    </source>
</reference>
<dbReference type="PANTHER" id="PTHR43337:SF1">
    <property type="entry name" value="XANTHINE_URACIL PERMEASE C887.17-RELATED"/>
    <property type="match status" value="1"/>
</dbReference>
<keyword evidence="4 8" id="KW-1003">Cell membrane</keyword>
<dbReference type="OrthoDB" id="9808458at2"/>
<feature type="transmembrane region" description="Helical" evidence="9">
    <location>
        <begin position="202"/>
        <end position="221"/>
    </location>
</feature>
<feature type="transmembrane region" description="Helical" evidence="9">
    <location>
        <begin position="386"/>
        <end position="410"/>
    </location>
</feature>
<evidence type="ECO:0000256" key="9">
    <source>
        <dbReference type="SAM" id="Phobius"/>
    </source>
</evidence>
<feature type="transmembrane region" description="Helical" evidence="9">
    <location>
        <begin position="48"/>
        <end position="68"/>
    </location>
</feature>
<dbReference type="AlphaFoldDB" id="A0A1M5V8R9"/>
<evidence type="ECO:0000256" key="5">
    <source>
        <dbReference type="ARBA" id="ARBA00022692"/>
    </source>
</evidence>
<organism evidence="10 11">
    <name type="scientific">Caloranaerobacter azorensis DSM 13643</name>
    <dbReference type="NCBI Taxonomy" id="1121264"/>
    <lineage>
        <taxon>Bacteria</taxon>
        <taxon>Bacillati</taxon>
        <taxon>Bacillota</taxon>
        <taxon>Tissierellia</taxon>
        <taxon>Tissierellales</taxon>
        <taxon>Thermohalobacteraceae</taxon>
        <taxon>Caloranaerobacter</taxon>
    </lineage>
</organism>
<feature type="transmembrane region" description="Helical" evidence="9">
    <location>
        <begin position="335"/>
        <end position="366"/>
    </location>
</feature>
<protein>
    <submittedName>
        <fullName evidence="10">Putative MFS transporter, AGZA family, xanthine/uracil permease</fullName>
    </submittedName>
</protein>
<evidence type="ECO:0000256" key="2">
    <source>
        <dbReference type="ARBA" id="ARBA00005697"/>
    </source>
</evidence>
<dbReference type="Pfam" id="PF00860">
    <property type="entry name" value="Xan_ur_permease"/>
    <property type="match status" value="1"/>
</dbReference>
<keyword evidence="3 8" id="KW-0813">Transport</keyword>
<proteinExistence type="inferred from homology"/>
<comment type="similarity">
    <text evidence="2 8">Belongs to the nucleobase:cation symporter-2 (NCS2) (TC 2.A.40) family. Azg-like subfamily.</text>
</comment>
<dbReference type="GO" id="GO:0005886">
    <property type="term" value="C:plasma membrane"/>
    <property type="evidence" value="ECO:0007669"/>
    <property type="project" value="UniProtKB-SubCell"/>
</dbReference>
<keyword evidence="5 8" id="KW-0812">Transmembrane</keyword>
<gene>
    <name evidence="10" type="ORF">SAMN02745135_01811</name>
</gene>
<evidence type="ECO:0000256" key="3">
    <source>
        <dbReference type="ARBA" id="ARBA00022448"/>
    </source>
</evidence>
<sequence length="441" mass="46824">MEKFFKLSENNTTIKTEITAGITTFMTMAYILIVNPSTLSATGMDSKALFTATALSAIIATLVMALYANYPFALAPGMGLNAYFAYTVVLKMGYSWQVALTAVFLEGIIFIILTFLNVREAIINCIPLNIKHAVSVGIGLFIAFIGLVNSGIVKTGMTYVGDGKLDGIIVKLGDITSKSPLLALIGLVVTGILLARNVKGALLIGIIITTIIGIPMGVTQIPEGMKIISLPPSLSPIMFKFDFSSIFTLDMLVVLFTFLFVDMFDTVGTLVGVASKADMLDKEGKLPKAKQALFADAIGTTVGAILGTSTVTTYVESASGVAEGGRTGLTSLTTAGMFAIALLFSPLFTMVPSAATAPALILVGLFMMSPIKKINLEDFTEAIPAFLTIIMMPLTYSIADGIVFGMISYILLKLLTGKGKQVSPIMYVLGILFILKFIIPS</sequence>
<evidence type="ECO:0000256" key="7">
    <source>
        <dbReference type="ARBA" id="ARBA00023136"/>
    </source>
</evidence>
<feature type="transmembrane region" description="Helical" evidence="9">
    <location>
        <begin position="128"/>
        <end position="148"/>
    </location>
</feature>
<dbReference type="PIRSF" id="PIRSF005353">
    <property type="entry name" value="PbuG"/>
    <property type="match status" value="1"/>
</dbReference>
<feature type="transmembrane region" description="Helical" evidence="9">
    <location>
        <begin position="18"/>
        <end position="36"/>
    </location>
</feature>
<dbReference type="PANTHER" id="PTHR43337">
    <property type="entry name" value="XANTHINE/URACIL PERMEASE C887.17-RELATED"/>
    <property type="match status" value="1"/>
</dbReference>
<evidence type="ECO:0000256" key="6">
    <source>
        <dbReference type="ARBA" id="ARBA00022989"/>
    </source>
</evidence>
<feature type="transmembrane region" description="Helical" evidence="9">
    <location>
        <begin position="94"/>
        <end position="116"/>
    </location>
</feature>
<dbReference type="Proteomes" id="UP000183967">
    <property type="component" value="Unassembled WGS sequence"/>
</dbReference>
<dbReference type="GO" id="GO:0005345">
    <property type="term" value="F:purine nucleobase transmembrane transporter activity"/>
    <property type="evidence" value="ECO:0007669"/>
    <property type="project" value="TreeGrafter"/>
</dbReference>
<evidence type="ECO:0000256" key="4">
    <source>
        <dbReference type="ARBA" id="ARBA00022475"/>
    </source>
</evidence>
<feature type="transmembrane region" description="Helical" evidence="9">
    <location>
        <begin position="422"/>
        <end position="439"/>
    </location>
</feature>
<keyword evidence="7 8" id="KW-0472">Membrane</keyword>
<dbReference type="InterPro" id="IPR006043">
    <property type="entry name" value="NCS2"/>
</dbReference>
<feature type="transmembrane region" description="Helical" evidence="9">
    <location>
        <begin position="179"/>
        <end position="195"/>
    </location>
</feature>
<keyword evidence="11" id="KW-1185">Reference proteome</keyword>
<dbReference type="EMBL" id="FQXO01000052">
    <property type="protein sequence ID" value="SHH71662.1"/>
    <property type="molecule type" value="Genomic_DNA"/>
</dbReference>
<comment type="subcellular location">
    <subcellularLocation>
        <location evidence="1 8">Cell membrane</location>
        <topology evidence="1 8">Multi-pass membrane protein</topology>
    </subcellularLocation>
</comment>
<name>A0A1M5V8R9_9FIRM</name>
<evidence type="ECO:0000256" key="1">
    <source>
        <dbReference type="ARBA" id="ARBA00004651"/>
    </source>
</evidence>
<evidence type="ECO:0000313" key="11">
    <source>
        <dbReference type="Proteomes" id="UP000183967"/>
    </source>
</evidence>
<keyword evidence="6 8" id="KW-1133">Transmembrane helix</keyword>
<evidence type="ECO:0000256" key="8">
    <source>
        <dbReference type="PIRNR" id="PIRNR005353"/>
    </source>
</evidence>
<dbReference type="InterPro" id="IPR045018">
    <property type="entry name" value="Azg-like"/>
</dbReference>